<dbReference type="Gene3D" id="1.10.510.10">
    <property type="entry name" value="Transferase(Phosphotransferase) domain 1"/>
    <property type="match status" value="1"/>
</dbReference>
<keyword evidence="3" id="KW-1185">Reference proteome</keyword>
<dbReference type="Pfam" id="PF24476">
    <property type="entry name" value="DUF7580"/>
    <property type="match status" value="1"/>
</dbReference>
<dbReference type="InterPro" id="IPR056002">
    <property type="entry name" value="DUF7580"/>
</dbReference>
<dbReference type="Proteomes" id="UP000007115">
    <property type="component" value="Unassembled WGS sequence"/>
</dbReference>
<protein>
    <recommendedName>
        <fullName evidence="1">Protein kinase domain-containing protein</fullName>
    </recommendedName>
</protein>
<dbReference type="STRING" id="413071.G9MWR7"/>
<dbReference type="HOGENOM" id="CLU_017444_1_0_1"/>
<reference evidence="2 3" key="1">
    <citation type="journal article" date="2011" name="Genome Biol.">
        <title>Comparative genome sequence analysis underscores mycoparasitism as the ancestral life style of Trichoderma.</title>
        <authorList>
            <person name="Kubicek C.P."/>
            <person name="Herrera-Estrella A."/>
            <person name="Seidl-Seiboth V."/>
            <person name="Martinez D.A."/>
            <person name="Druzhinina I.S."/>
            <person name="Thon M."/>
            <person name="Zeilinger S."/>
            <person name="Casas-Flores S."/>
            <person name="Horwitz B.A."/>
            <person name="Mukherjee P.K."/>
            <person name="Mukherjee M."/>
            <person name="Kredics L."/>
            <person name="Alcaraz L.D."/>
            <person name="Aerts A."/>
            <person name="Antal Z."/>
            <person name="Atanasova L."/>
            <person name="Cervantes-Badillo M.G."/>
            <person name="Challacombe J."/>
            <person name="Chertkov O."/>
            <person name="McCluskey K."/>
            <person name="Coulpier F."/>
            <person name="Deshpande N."/>
            <person name="von Doehren H."/>
            <person name="Ebbole D.J."/>
            <person name="Esquivel-Naranjo E.U."/>
            <person name="Fekete E."/>
            <person name="Flipphi M."/>
            <person name="Glaser F."/>
            <person name="Gomez-Rodriguez E.Y."/>
            <person name="Gruber S."/>
            <person name="Han C."/>
            <person name="Henrissat B."/>
            <person name="Hermosa R."/>
            <person name="Hernandez-Onate M."/>
            <person name="Karaffa L."/>
            <person name="Kosti I."/>
            <person name="Le Crom S."/>
            <person name="Lindquist E."/>
            <person name="Lucas S."/>
            <person name="Luebeck M."/>
            <person name="Luebeck P.S."/>
            <person name="Margeot A."/>
            <person name="Metz B."/>
            <person name="Misra M."/>
            <person name="Nevalainen H."/>
            <person name="Omann M."/>
            <person name="Packer N."/>
            <person name="Perrone G."/>
            <person name="Uresti-Rivera E.E."/>
            <person name="Salamov A."/>
            <person name="Schmoll M."/>
            <person name="Seiboth B."/>
            <person name="Shapiro H."/>
            <person name="Sukno S."/>
            <person name="Tamayo-Ramos J.A."/>
            <person name="Tisch D."/>
            <person name="Wiest A."/>
            <person name="Wilkinson H.H."/>
            <person name="Zhang M."/>
            <person name="Coutinho P.M."/>
            <person name="Kenerley C.M."/>
            <person name="Monte E."/>
            <person name="Baker S.E."/>
            <person name="Grigoriev I.V."/>
        </authorList>
    </citation>
    <scope>NUCLEOTIDE SEQUENCE [LARGE SCALE GENOMIC DNA]</scope>
    <source>
        <strain evidence="3">Gv29-8 / FGSC 10586</strain>
    </source>
</reference>
<dbReference type="Pfam" id="PF14479">
    <property type="entry name" value="HeLo"/>
    <property type="match status" value="1"/>
</dbReference>
<feature type="domain" description="Protein kinase" evidence="1">
    <location>
        <begin position="191"/>
        <end position="611"/>
    </location>
</feature>
<dbReference type="OrthoDB" id="1911848at2759"/>
<comment type="caution">
    <text evidence="2">The sequence shown here is derived from an EMBL/GenBank/DDBJ whole genome shotgun (WGS) entry which is preliminary data.</text>
</comment>
<dbReference type="AlphaFoldDB" id="G9MWR7"/>
<evidence type="ECO:0000259" key="1">
    <source>
        <dbReference type="PROSITE" id="PS50011"/>
    </source>
</evidence>
<dbReference type="PANTHER" id="PTHR37542:SF1">
    <property type="entry name" value="PRION-INHIBITION AND PROPAGATION HELO DOMAIN-CONTAINING PROTEIN"/>
    <property type="match status" value="1"/>
</dbReference>
<dbReference type="GeneID" id="25797320"/>
<dbReference type="InterPro" id="IPR011009">
    <property type="entry name" value="Kinase-like_dom_sf"/>
</dbReference>
<dbReference type="Gene3D" id="1.20.120.1020">
    <property type="entry name" value="Prion-inhibition and propagation, HeLo domain"/>
    <property type="match status" value="1"/>
</dbReference>
<proteinExistence type="predicted"/>
<dbReference type="InterPro" id="IPR029498">
    <property type="entry name" value="HeLo_dom"/>
</dbReference>
<dbReference type="GO" id="GO:0005524">
    <property type="term" value="F:ATP binding"/>
    <property type="evidence" value="ECO:0007669"/>
    <property type="project" value="InterPro"/>
</dbReference>
<dbReference type="PROSITE" id="PS50011">
    <property type="entry name" value="PROTEIN_KINASE_DOM"/>
    <property type="match status" value="1"/>
</dbReference>
<dbReference type="RefSeq" id="XP_013955244.1">
    <property type="nucleotide sequence ID" value="XM_014099769.1"/>
</dbReference>
<dbReference type="InterPro" id="IPR038305">
    <property type="entry name" value="HeLo_sf"/>
</dbReference>
<dbReference type="InterPro" id="IPR000719">
    <property type="entry name" value="Prot_kinase_dom"/>
</dbReference>
<organism evidence="2 3">
    <name type="scientific">Hypocrea virens (strain Gv29-8 / FGSC 10586)</name>
    <name type="common">Gliocladium virens</name>
    <name type="synonym">Trichoderma virens</name>
    <dbReference type="NCBI Taxonomy" id="413071"/>
    <lineage>
        <taxon>Eukaryota</taxon>
        <taxon>Fungi</taxon>
        <taxon>Dikarya</taxon>
        <taxon>Ascomycota</taxon>
        <taxon>Pezizomycotina</taxon>
        <taxon>Sordariomycetes</taxon>
        <taxon>Hypocreomycetidae</taxon>
        <taxon>Hypocreales</taxon>
        <taxon>Hypocreaceae</taxon>
        <taxon>Trichoderma</taxon>
    </lineage>
</organism>
<evidence type="ECO:0000313" key="3">
    <source>
        <dbReference type="Proteomes" id="UP000007115"/>
    </source>
</evidence>
<dbReference type="GO" id="GO:0004672">
    <property type="term" value="F:protein kinase activity"/>
    <property type="evidence" value="ECO:0007669"/>
    <property type="project" value="InterPro"/>
</dbReference>
<accession>G9MWR7</accession>
<dbReference type="eggNOG" id="ENOG502SN8B">
    <property type="taxonomic scope" value="Eukaryota"/>
</dbReference>
<dbReference type="SUPFAM" id="SSF56112">
    <property type="entry name" value="Protein kinase-like (PK-like)"/>
    <property type="match status" value="1"/>
</dbReference>
<evidence type="ECO:0000313" key="2">
    <source>
        <dbReference type="EMBL" id="EHK21050.1"/>
    </source>
</evidence>
<dbReference type="VEuPathDB" id="FungiDB:TRIVIDRAFT_70186"/>
<dbReference type="EMBL" id="ABDF02000075">
    <property type="protein sequence ID" value="EHK21050.1"/>
    <property type="molecule type" value="Genomic_DNA"/>
</dbReference>
<sequence length="611" mass="68635">MTDIINGVSLTLQLLDGCIRVSVVEMPESCAERRQNLIIEYNWLLAWAKEAELMEEKSHDSISRSLGASQLEIAAVLSAIRTILETITEMHGKYEELRPVIGQRQKSEPPMPLKSSLTEVSTMVLTYNEKKEARNPLLSSVGKLFAGVGAVFKHPKRIRWVLIDQEAFDVALKRLHDLTNHLRGLTGDSRLRTIQNTVEMTFMELVQSMDTQKELLALVRAVVALLEDPGISQAQGENRSRNELQTLRDLAKLKELNIASKMGHQIPADRIQYTVDEISSTITTAKYQDHPEEKGESTSALLGPNSRGVWIEWKRYGMGDFKNGLNRHGEQAEAIRREIISRAAQLAKLLACPKAADFCTPTCLGYLDEPEKCRLGWVFAMPAGRAHPPRSLRSLLYGIACPSLTERVALASKLAACLLHLHAVNWLHKALRSDNILFVYDDDDDDVPPLSEPIVSGFDLSRPDEDSAKTVERMDANPKRDIYRWPLSQTSLPEENRARKTFDIYSLGVILLEIAHWKPIETIMGFPDVDGITTSQSLKIRSRLLNTEPQLLDKLLEIMGRKYHDAVKACITGPEGFELAEGDNQTDPAVGITLQRMYMERVVQKLKSLDV</sequence>
<name>G9MWR7_HYPVG</name>
<dbReference type="OMA" id="WPAIQRE"/>
<dbReference type="InParanoid" id="G9MWR7"/>
<gene>
    <name evidence="2" type="ORF">TRIVIDRAFT_70186</name>
</gene>
<dbReference type="PANTHER" id="PTHR37542">
    <property type="entry name" value="HELO DOMAIN-CONTAINING PROTEIN-RELATED"/>
    <property type="match status" value="1"/>
</dbReference>